<keyword evidence="6" id="KW-0067">ATP-binding</keyword>
<dbReference type="Gene3D" id="2.30.38.10">
    <property type="entry name" value="Luciferase, Domain 3"/>
    <property type="match status" value="1"/>
</dbReference>
<gene>
    <name evidence="14" type="ORF">SK128_028319</name>
</gene>
<keyword evidence="8" id="KW-0455">Luminescence</keyword>
<keyword evidence="11" id="KW-0812">Transmembrane</keyword>
<dbReference type="Gene3D" id="3.30.300.30">
    <property type="match status" value="1"/>
</dbReference>
<proteinExistence type="inferred from homology"/>
<evidence type="ECO:0000256" key="6">
    <source>
        <dbReference type="ARBA" id="ARBA00022840"/>
    </source>
</evidence>
<dbReference type="Pfam" id="PF00501">
    <property type="entry name" value="AMP-binding"/>
    <property type="match status" value="1"/>
</dbReference>
<evidence type="ECO:0000313" key="14">
    <source>
        <dbReference type="EMBL" id="KAK7076224.1"/>
    </source>
</evidence>
<evidence type="ECO:0000256" key="11">
    <source>
        <dbReference type="SAM" id="Phobius"/>
    </source>
</evidence>
<dbReference type="Pfam" id="PF13193">
    <property type="entry name" value="AMP-binding_C"/>
    <property type="match status" value="1"/>
</dbReference>
<keyword evidence="11" id="KW-0472">Membrane</keyword>
<feature type="domain" description="AMP-binding enzyme C-terminal" evidence="13">
    <location>
        <begin position="410"/>
        <end position="486"/>
    </location>
</feature>
<keyword evidence="15" id="KW-1185">Reference proteome</keyword>
<dbReference type="GO" id="GO:0016405">
    <property type="term" value="F:CoA-ligase activity"/>
    <property type="evidence" value="ECO:0007669"/>
    <property type="project" value="TreeGrafter"/>
</dbReference>
<protein>
    <recommendedName>
        <fullName evidence="4">Luciferin 4-monooxygenase</fullName>
        <ecNumber evidence="3">1.13.12.7</ecNumber>
    </recommendedName>
</protein>
<comment type="caution">
    <text evidence="14">The sequence shown here is derived from an EMBL/GenBank/DDBJ whole genome shotgun (WGS) entry which is preliminary data.</text>
</comment>
<keyword evidence="11" id="KW-1133">Transmembrane helix</keyword>
<dbReference type="GO" id="GO:0008218">
    <property type="term" value="P:bioluminescence"/>
    <property type="evidence" value="ECO:0007669"/>
    <property type="project" value="UniProtKB-KW"/>
</dbReference>
<evidence type="ECO:0000256" key="9">
    <source>
        <dbReference type="ARBA" id="ARBA00023262"/>
    </source>
</evidence>
<comment type="subcellular location">
    <subcellularLocation>
        <location evidence="1">Peroxisome</location>
    </subcellularLocation>
</comment>
<dbReference type="Proteomes" id="UP001381693">
    <property type="component" value="Unassembled WGS sequence"/>
</dbReference>
<feature type="domain" description="AMP-dependent synthetase/ligase" evidence="12">
    <location>
        <begin position="6"/>
        <end position="359"/>
    </location>
</feature>
<feature type="non-terminal residue" evidence="14">
    <location>
        <position position="1"/>
    </location>
</feature>
<dbReference type="GO" id="GO:0005524">
    <property type="term" value="F:ATP binding"/>
    <property type="evidence" value="ECO:0007669"/>
    <property type="project" value="UniProtKB-KW"/>
</dbReference>
<name>A0AAN9A6Q0_HALRR</name>
<evidence type="ECO:0000256" key="2">
    <source>
        <dbReference type="ARBA" id="ARBA00006432"/>
    </source>
</evidence>
<dbReference type="PROSITE" id="PS00455">
    <property type="entry name" value="AMP_BINDING"/>
    <property type="match status" value="1"/>
</dbReference>
<evidence type="ECO:0000256" key="3">
    <source>
        <dbReference type="ARBA" id="ARBA00012532"/>
    </source>
</evidence>
<dbReference type="AlphaFoldDB" id="A0AAN9A6Q0"/>
<reference evidence="14 15" key="1">
    <citation type="submission" date="2023-11" db="EMBL/GenBank/DDBJ databases">
        <title>Halocaridina rubra genome assembly.</title>
        <authorList>
            <person name="Smith C."/>
        </authorList>
    </citation>
    <scope>NUCLEOTIDE SEQUENCE [LARGE SCALE GENOMIC DNA]</scope>
    <source>
        <strain evidence="14">EP-1</strain>
        <tissue evidence="14">Whole</tissue>
    </source>
</reference>
<evidence type="ECO:0000313" key="15">
    <source>
        <dbReference type="Proteomes" id="UP001381693"/>
    </source>
</evidence>
<evidence type="ECO:0000256" key="4">
    <source>
        <dbReference type="ARBA" id="ARBA00019043"/>
    </source>
</evidence>
<evidence type="ECO:0000256" key="1">
    <source>
        <dbReference type="ARBA" id="ARBA00004275"/>
    </source>
</evidence>
<dbReference type="GO" id="GO:0005777">
    <property type="term" value="C:peroxisome"/>
    <property type="evidence" value="ECO:0007669"/>
    <property type="project" value="UniProtKB-SubCell"/>
</dbReference>
<comment type="similarity">
    <text evidence="2">Belongs to the ATP-dependent AMP-binding enzyme family.</text>
</comment>
<evidence type="ECO:0000256" key="10">
    <source>
        <dbReference type="ARBA" id="ARBA00048497"/>
    </source>
</evidence>
<feature type="transmembrane region" description="Helical" evidence="11">
    <location>
        <begin position="191"/>
        <end position="213"/>
    </location>
</feature>
<dbReference type="InterPro" id="IPR025110">
    <property type="entry name" value="AMP-bd_C"/>
</dbReference>
<evidence type="ECO:0000256" key="8">
    <source>
        <dbReference type="ARBA" id="ARBA00023223"/>
    </source>
</evidence>
<keyword evidence="9" id="KW-0599">Photoprotein</keyword>
<dbReference type="FunFam" id="3.30.300.30:FF:000007">
    <property type="entry name" value="4-coumarate--CoA ligase 2"/>
    <property type="match status" value="1"/>
</dbReference>
<dbReference type="EMBL" id="JAXCGZ010009770">
    <property type="protein sequence ID" value="KAK7076224.1"/>
    <property type="molecule type" value="Genomic_DNA"/>
</dbReference>
<dbReference type="InterPro" id="IPR020845">
    <property type="entry name" value="AMP-binding_CS"/>
</dbReference>
<dbReference type="PANTHER" id="PTHR24096">
    <property type="entry name" value="LONG-CHAIN-FATTY-ACID--COA LIGASE"/>
    <property type="match status" value="1"/>
</dbReference>
<keyword evidence="7" id="KW-0576">Peroxisome</keyword>
<dbReference type="SUPFAM" id="SSF56801">
    <property type="entry name" value="Acetyl-CoA synthetase-like"/>
    <property type="match status" value="1"/>
</dbReference>
<dbReference type="Gene3D" id="3.40.50.980">
    <property type="match status" value="2"/>
</dbReference>
<dbReference type="FunFam" id="3.40.50.12780:FF:000003">
    <property type="entry name" value="Long-chain-fatty-acid--CoA ligase FadD"/>
    <property type="match status" value="1"/>
</dbReference>
<organism evidence="14 15">
    <name type="scientific">Halocaridina rubra</name>
    <name type="common">Hawaiian red shrimp</name>
    <dbReference type="NCBI Taxonomy" id="373956"/>
    <lineage>
        <taxon>Eukaryota</taxon>
        <taxon>Metazoa</taxon>
        <taxon>Ecdysozoa</taxon>
        <taxon>Arthropoda</taxon>
        <taxon>Crustacea</taxon>
        <taxon>Multicrustacea</taxon>
        <taxon>Malacostraca</taxon>
        <taxon>Eumalacostraca</taxon>
        <taxon>Eucarida</taxon>
        <taxon>Decapoda</taxon>
        <taxon>Pleocyemata</taxon>
        <taxon>Caridea</taxon>
        <taxon>Atyoidea</taxon>
        <taxon>Atyidae</taxon>
        <taxon>Halocaridina</taxon>
    </lineage>
</organism>
<evidence type="ECO:0000259" key="13">
    <source>
        <dbReference type="Pfam" id="PF13193"/>
    </source>
</evidence>
<evidence type="ECO:0000259" key="12">
    <source>
        <dbReference type="Pfam" id="PF00501"/>
    </source>
</evidence>
<sequence>VNGLTHESITFGEFRDSCIRLGSALKRLDVAQKDVVALVSPNCPEFVISFFAIGSIGATTTTINCTYTAEEIAQQLKNSNASVVITHSVLLPTVQEACKLYDGIRHIIVNGPLQEGCLSFQNLLKDDGKAFPHSVQINPREDVLVLPYSSGTTGLPKGVMLTHYNLIANMQQITYEAFNTFRDMSGNDQEVLMGVLPFFHIYGMVCLMGLSLYEGAKMVTLPTFDPNLFSNTLEKYQVSYLHTVPPIINFLNHSPLITPRHFEPTHTIVCGAAPLGPALVEEFWKKFGEDIQFQEGFGMTEASPVTHLTPAGKYTPGSTGVAVPNTMAKIADINTGQTLGPGIEGELCVHGPQVMKGYYNNEKATKETIDENGWLHTGDIAKIDDQQNVFIVDRLKELIKVKGFQVAPAELEDLLRKHPNVTDVAVIGVPDERAGEVPRAYVVLEQGSHTTEPDIADFIAKEVAPHKKLMGGVEFVKSIPKSATGKILRRNLKESLQATG</sequence>
<evidence type="ECO:0000256" key="5">
    <source>
        <dbReference type="ARBA" id="ARBA00022741"/>
    </source>
</evidence>
<dbReference type="EC" id="1.13.12.7" evidence="3"/>
<dbReference type="InterPro" id="IPR000873">
    <property type="entry name" value="AMP-dep_synth/lig_dom"/>
</dbReference>
<accession>A0AAN9A6Q0</accession>
<evidence type="ECO:0000256" key="7">
    <source>
        <dbReference type="ARBA" id="ARBA00023140"/>
    </source>
</evidence>
<keyword evidence="5" id="KW-0547">Nucleotide-binding</keyword>
<dbReference type="InterPro" id="IPR045851">
    <property type="entry name" value="AMP-bd_C_sf"/>
</dbReference>
<dbReference type="PANTHER" id="PTHR24096:SF422">
    <property type="entry name" value="BCDNA.GH02901"/>
    <property type="match status" value="1"/>
</dbReference>
<comment type="catalytic activity">
    <reaction evidence="10">
        <text>firefly D-luciferin + ATP + O2 = firefly oxyluciferin + hnu + AMP + CO2 + diphosphate</text>
        <dbReference type="Rhea" id="RHEA:10732"/>
        <dbReference type="ChEBI" id="CHEBI:15379"/>
        <dbReference type="ChEBI" id="CHEBI:16526"/>
        <dbReference type="ChEBI" id="CHEBI:16792"/>
        <dbReference type="ChEBI" id="CHEBI:30212"/>
        <dbReference type="ChEBI" id="CHEBI:30616"/>
        <dbReference type="ChEBI" id="CHEBI:33019"/>
        <dbReference type="ChEBI" id="CHEBI:58038"/>
        <dbReference type="ChEBI" id="CHEBI:456215"/>
        <dbReference type="EC" id="1.13.12.7"/>
    </reaction>
</comment>